<evidence type="ECO:0000313" key="13">
    <source>
        <dbReference type="EMBL" id="MBB6101777.1"/>
    </source>
</evidence>
<dbReference type="UniPathway" id="UPA00028">
    <property type="reaction ID" value="UER00004"/>
</dbReference>
<comment type="caution">
    <text evidence="13">The sequence shown here is derived from an EMBL/GenBank/DDBJ whole genome shotgun (WGS) entry which is preliminary data.</text>
</comment>
<keyword evidence="7 10" id="KW-0560">Oxidoreductase</keyword>
<keyword evidence="6 10" id="KW-0521">NADP</keyword>
<evidence type="ECO:0000256" key="3">
    <source>
        <dbReference type="ARBA" id="ARBA00013014"/>
    </source>
</evidence>
<dbReference type="GO" id="GO:0015940">
    <property type="term" value="P:pantothenate biosynthetic process"/>
    <property type="evidence" value="ECO:0007669"/>
    <property type="project" value="UniProtKB-UniPathway"/>
</dbReference>
<dbReference type="InterPro" id="IPR013332">
    <property type="entry name" value="KPR_N"/>
</dbReference>
<dbReference type="PANTHER" id="PTHR43765">
    <property type="entry name" value="2-DEHYDROPANTOATE 2-REDUCTASE-RELATED"/>
    <property type="match status" value="1"/>
</dbReference>
<evidence type="ECO:0000256" key="6">
    <source>
        <dbReference type="ARBA" id="ARBA00022857"/>
    </source>
</evidence>
<comment type="similarity">
    <text evidence="2 10">Belongs to the ketopantoate reductase family.</text>
</comment>
<dbReference type="FunFam" id="1.10.1040.10:FF:000017">
    <property type="entry name" value="2-dehydropantoate 2-reductase"/>
    <property type="match status" value="1"/>
</dbReference>
<dbReference type="EMBL" id="JACHBW010000004">
    <property type="protein sequence ID" value="MBB6101777.1"/>
    <property type="molecule type" value="Genomic_DNA"/>
</dbReference>
<name>A0A7W9TUP8_9BURK</name>
<evidence type="ECO:0000313" key="14">
    <source>
        <dbReference type="Proteomes" id="UP000571554"/>
    </source>
</evidence>
<keyword evidence="14" id="KW-1185">Reference proteome</keyword>
<organism evidence="13 14">
    <name type="scientific">Paraburkholderia bannensis</name>
    <dbReference type="NCBI Taxonomy" id="765414"/>
    <lineage>
        <taxon>Bacteria</taxon>
        <taxon>Pseudomonadati</taxon>
        <taxon>Pseudomonadota</taxon>
        <taxon>Betaproteobacteria</taxon>
        <taxon>Burkholderiales</taxon>
        <taxon>Burkholderiaceae</taxon>
        <taxon>Paraburkholderia</taxon>
    </lineage>
</organism>
<protein>
    <recommendedName>
        <fullName evidence="4 10">2-dehydropantoate 2-reductase</fullName>
        <ecNumber evidence="3 10">1.1.1.169</ecNumber>
    </recommendedName>
    <alternativeName>
        <fullName evidence="8 10">Ketopantoate reductase</fullName>
    </alternativeName>
</protein>
<dbReference type="InterPro" id="IPR003710">
    <property type="entry name" value="ApbA"/>
</dbReference>
<comment type="function">
    <text evidence="10">Catalyzes the NADPH-dependent reduction of ketopantoate into pantoic acid.</text>
</comment>
<dbReference type="PANTHER" id="PTHR43765:SF2">
    <property type="entry name" value="2-DEHYDROPANTOATE 2-REDUCTASE"/>
    <property type="match status" value="1"/>
</dbReference>
<comment type="catalytic activity">
    <reaction evidence="9 10">
        <text>(R)-pantoate + NADP(+) = 2-dehydropantoate + NADPH + H(+)</text>
        <dbReference type="Rhea" id="RHEA:16233"/>
        <dbReference type="ChEBI" id="CHEBI:11561"/>
        <dbReference type="ChEBI" id="CHEBI:15378"/>
        <dbReference type="ChEBI" id="CHEBI:15980"/>
        <dbReference type="ChEBI" id="CHEBI:57783"/>
        <dbReference type="ChEBI" id="CHEBI:58349"/>
        <dbReference type="EC" id="1.1.1.169"/>
    </reaction>
</comment>
<feature type="domain" description="Ketopantoate reductase C-terminal" evidence="12">
    <location>
        <begin position="173"/>
        <end position="296"/>
    </location>
</feature>
<dbReference type="SUPFAM" id="SSF48179">
    <property type="entry name" value="6-phosphogluconate dehydrogenase C-terminal domain-like"/>
    <property type="match status" value="1"/>
</dbReference>
<dbReference type="GO" id="GO:0008677">
    <property type="term" value="F:2-dehydropantoate 2-reductase activity"/>
    <property type="evidence" value="ECO:0007669"/>
    <property type="project" value="UniProtKB-EC"/>
</dbReference>
<dbReference type="Proteomes" id="UP000571554">
    <property type="component" value="Unassembled WGS sequence"/>
</dbReference>
<evidence type="ECO:0000256" key="2">
    <source>
        <dbReference type="ARBA" id="ARBA00007870"/>
    </source>
</evidence>
<evidence type="ECO:0000259" key="11">
    <source>
        <dbReference type="Pfam" id="PF02558"/>
    </source>
</evidence>
<dbReference type="SUPFAM" id="SSF51735">
    <property type="entry name" value="NAD(P)-binding Rossmann-fold domains"/>
    <property type="match status" value="1"/>
</dbReference>
<dbReference type="InterPro" id="IPR013328">
    <property type="entry name" value="6PGD_dom2"/>
</dbReference>
<comment type="pathway">
    <text evidence="1 10">Cofactor biosynthesis; (R)-pantothenate biosynthesis; (R)-pantoate from 3-methyl-2-oxobutanoate: step 2/2.</text>
</comment>
<evidence type="ECO:0000256" key="7">
    <source>
        <dbReference type="ARBA" id="ARBA00023002"/>
    </source>
</evidence>
<sequence length="303" mass="31854">MKVAIMGAGAVGCYYGGMLARAGHDVVLIGRAQHVEAIERDGLRLETQSFDERIGAPHLHASADASSAAGAQLVLFCVKSTDTLSAGASIAPYLADEALVLTLQNGVDNADRLRTAIKQDVAAAVVYVASEMAGPGHVRHNGRGELVIEPSRHGETVAHALIDAGVPTTISDNVRGALWSKLILNCAYNALSAISQLPYGRLVQGVGVRDSMRDVVAECKAVAQADGVMLPPDVDANVSRIAETMQEQYSSTAQDLARGKRSEIDHLNGFVVQRGAALGVATPANRLLHTIVKLIEDKAHGTI</sequence>
<dbReference type="InterPro" id="IPR050838">
    <property type="entry name" value="Ketopantoate_reductase"/>
</dbReference>
<dbReference type="EC" id="1.1.1.169" evidence="3 10"/>
<evidence type="ECO:0000256" key="1">
    <source>
        <dbReference type="ARBA" id="ARBA00004994"/>
    </source>
</evidence>
<dbReference type="Pfam" id="PF02558">
    <property type="entry name" value="ApbA"/>
    <property type="match status" value="1"/>
</dbReference>
<dbReference type="InterPro" id="IPR013752">
    <property type="entry name" value="KPA_reductase"/>
</dbReference>
<accession>A0A7W9TUP8</accession>
<evidence type="ECO:0000256" key="4">
    <source>
        <dbReference type="ARBA" id="ARBA00019465"/>
    </source>
</evidence>
<keyword evidence="5 10" id="KW-0566">Pantothenate biosynthesis</keyword>
<dbReference type="Pfam" id="PF08546">
    <property type="entry name" value="ApbA_C"/>
    <property type="match status" value="1"/>
</dbReference>
<dbReference type="GO" id="GO:0050661">
    <property type="term" value="F:NADP binding"/>
    <property type="evidence" value="ECO:0007669"/>
    <property type="project" value="TreeGrafter"/>
</dbReference>
<feature type="domain" description="Ketopantoate reductase N-terminal" evidence="11">
    <location>
        <begin position="3"/>
        <end position="150"/>
    </location>
</feature>
<evidence type="ECO:0000259" key="12">
    <source>
        <dbReference type="Pfam" id="PF08546"/>
    </source>
</evidence>
<evidence type="ECO:0000256" key="9">
    <source>
        <dbReference type="ARBA" id="ARBA00048793"/>
    </source>
</evidence>
<dbReference type="AlphaFoldDB" id="A0A7W9TUP8"/>
<dbReference type="InterPro" id="IPR036291">
    <property type="entry name" value="NAD(P)-bd_dom_sf"/>
</dbReference>
<reference evidence="13 14" key="1">
    <citation type="submission" date="2020-08" db="EMBL/GenBank/DDBJ databases">
        <title>Above-ground endophytic microbial communities from plants in different locations in the United States.</title>
        <authorList>
            <person name="Frank C."/>
        </authorList>
    </citation>
    <scope>NUCLEOTIDE SEQUENCE [LARGE SCALE GENOMIC DNA]</scope>
    <source>
        <strain evidence="13 14">WP4_2_2</strain>
    </source>
</reference>
<dbReference type="GO" id="GO:0005737">
    <property type="term" value="C:cytoplasm"/>
    <property type="evidence" value="ECO:0007669"/>
    <property type="project" value="TreeGrafter"/>
</dbReference>
<dbReference type="NCBIfam" id="TIGR00745">
    <property type="entry name" value="apbA_panE"/>
    <property type="match status" value="1"/>
</dbReference>
<gene>
    <name evidence="13" type="ORF">F4827_001625</name>
</gene>
<proteinExistence type="inferred from homology"/>
<dbReference type="Gene3D" id="1.10.1040.10">
    <property type="entry name" value="N-(1-d-carboxylethyl)-l-norvaline Dehydrogenase, domain 2"/>
    <property type="match status" value="1"/>
</dbReference>
<evidence type="ECO:0000256" key="5">
    <source>
        <dbReference type="ARBA" id="ARBA00022655"/>
    </source>
</evidence>
<evidence type="ECO:0000256" key="8">
    <source>
        <dbReference type="ARBA" id="ARBA00032024"/>
    </source>
</evidence>
<dbReference type="RefSeq" id="WP_183723422.1">
    <property type="nucleotide sequence ID" value="NZ_JACHBW010000004.1"/>
</dbReference>
<evidence type="ECO:0000256" key="10">
    <source>
        <dbReference type="RuleBase" id="RU362068"/>
    </source>
</evidence>
<dbReference type="Gene3D" id="3.40.50.720">
    <property type="entry name" value="NAD(P)-binding Rossmann-like Domain"/>
    <property type="match status" value="1"/>
</dbReference>
<dbReference type="InterPro" id="IPR008927">
    <property type="entry name" value="6-PGluconate_DH-like_C_sf"/>
</dbReference>